<keyword evidence="1" id="KW-0812">Transmembrane</keyword>
<dbReference type="RefSeq" id="WP_076004217.1">
    <property type="nucleotide sequence ID" value="NZ_CP018258.1"/>
</dbReference>
<feature type="transmembrane region" description="Helical" evidence="1">
    <location>
        <begin position="61"/>
        <end position="80"/>
    </location>
</feature>
<dbReference type="OrthoDB" id="166774at2"/>
<keyword evidence="1" id="KW-1133">Transmembrane helix</keyword>
<name>A0A1P8F7V5_9CHLR</name>
<evidence type="ECO:0000313" key="3">
    <source>
        <dbReference type="Proteomes" id="UP000185934"/>
    </source>
</evidence>
<dbReference type="AlphaFoldDB" id="A0A1P8F7V5"/>
<dbReference type="STRING" id="1839801.Dform_01215"/>
<keyword evidence="3" id="KW-1185">Reference proteome</keyword>
<proteinExistence type="predicted"/>
<protein>
    <submittedName>
        <fullName evidence="2">Uncharacterized protein</fullName>
    </submittedName>
</protein>
<keyword evidence="1" id="KW-0472">Membrane</keyword>
<dbReference type="KEGG" id="dfo:Dform_01215"/>
<dbReference type="Proteomes" id="UP000185934">
    <property type="component" value="Chromosome"/>
</dbReference>
<reference evidence="3" key="1">
    <citation type="submission" date="2016-11" db="EMBL/GenBank/DDBJ databases">
        <title>Dehalogenimonas formicexedens sp. nov., a chlorinated alkane respiring bacterium isolated from contaminated groundwater.</title>
        <authorList>
            <person name="Key T.A."/>
            <person name="Bowman K.S."/>
            <person name="Lee I."/>
            <person name="Chun J."/>
            <person name="Albuquerque L."/>
            <person name="da Costa M.S."/>
            <person name="Rainey F.A."/>
            <person name="Moe W.M."/>
        </authorList>
    </citation>
    <scope>NUCLEOTIDE SEQUENCE [LARGE SCALE GENOMIC DNA]</scope>
    <source>
        <strain evidence="3">NSZ-14</strain>
    </source>
</reference>
<accession>A0A1P8F7V5</accession>
<feature type="transmembrane region" description="Helical" evidence="1">
    <location>
        <begin position="7"/>
        <end position="28"/>
    </location>
</feature>
<evidence type="ECO:0000313" key="2">
    <source>
        <dbReference type="EMBL" id="APV44547.1"/>
    </source>
</evidence>
<dbReference type="EMBL" id="CP018258">
    <property type="protein sequence ID" value="APV44547.1"/>
    <property type="molecule type" value="Genomic_DNA"/>
</dbReference>
<sequence>MSGQSVIVLVLGFLFLAVGLVMILSGIAEERGYYNALSRKRDLREFVTHNPERPEPGSLRMGGWIAIAVGVLILGLWIWLH</sequence>
<organism evidence="2 3">
    <name type="scientific">Dehalogenimonas formicexedens</name>
    <dbReference type="NCBI Taxonomy" id="1839801"/>
    <lineage>
        <taxon>Bacteria</taxon>
        <taxon>Bacillati</taxon>
        <taxon>Chloroflexota</taxon>
        <taxon>Dehalococcoidia</taxon>
        <taxon>Dehalococcoidales</taxon>
        <taxon>Dehalococcoidaceae</taxon>
        <taxon>Dehalogenimonas</taxon>
    </lineage>
</organism>
<gene>
    <name evidence="2" type="ORF">Dform_01215</name>
</gene>
<evidence type="ECO:0000256" key="1">
    <source>
        <dbReference type="SAM" id="Phobius"/>
    </source>
</evidence>